<dbReference type="OrthoDB" id="9775455at2"/>
<sequence length="712" mass="79776">MKKTLVFIILTSFLFVGCTPTKAPNIFSKRNEVVHAAIEAIKNQKTGETLANVVNTYKDKFNKSNDLTDFVDYQYIKFSSISNLEKLANLSAQNNNIKDTIRFLEEIIQIDPSSQKHILTLNRLKGTDKATKIALELSPFSKNGVIINEKFFRHALFFAGNKPKQLRSLDDFTDYNSSVYTKVINKLFIPYQEIAKNKHNTDLNKKKKLNQSKITSKKAFKNTKNDSKSTSKSISYGRITLNYRTGETKRKKKETITLPEYEKPVLNKSNEAVPIKDVYNVLSHEFGYHIVTHKSASRVLNDPKATIKINSDMLVIDVLSQIATQNHINFVFNQDKVYVYGTEEIPLDLNNKRSVHVIRSEFQDIESSFIALEASGFGGNISGLDLNSNVIWFHGNDGEYLRALLIVAVSDSHSAEVIVDIEIVEVESSFLSNIGLRIPHLVELSLSNPTYRKYSTYGGEIGNNGVIVSNAIVNSANLTNILKQKTSDVLKATINDPAFRLAMQEKNERIQIIEKPTLRVRHGTESTIDVGNKVPVFTTTVNSNGVIKESPSYLSTGVKVKVKADILSNNEVRLDLDISILNYVRDIVTERGTRKALLGNRDIKTILTVSDGDTSIIGSLTSTSNNKNNDTLPGMSNSAFGFLGGEMGNNQHNSELLVFVTPRIVRPRGMPSRASMQTTGGRSFNAKSIKQLKKDIKEFKKSRDKLSRYSRR</sequence>
<proteinExistence type="inferred from homology"/>
<evidence type="ECO:0000313" key="8">
    <source>
        <dbReference type="Proteomes" id="UP000067399"/>
    </source>
</evidence>
<comment type="similarity">
    <text evidence="4">Belongs to the bacterial secretin family.</text>
</comment>
<dbReference type="PANTHER" id="PTHR30332:SF24">
    <property type="entry name" value="SECRETIN GSPD-RELATED"/>
    <property type="match status" value="1"/>
</dbReference>
<keyword evidence="2 5" id="KW-0732">Signal</keyword>
<feature type="signal peptide" evidence="5">
    <location>
        <begin position="1"/>
        <end position="23"/>
    </location>
</feature>
<dbReference type="Proteomes" id="UP000067399">
    <property type="component" value="Chromosome"/>
</dbReference>
<dbReference type="AlphaFoldDB" id="A0A0P0UQL3"/>
<evidence type="ECO:0000313" key="7">
    <source>
        <dbReference type="EMBL" id="BAS67325.1"/>
    </source>
</evidence>
<keyword evidence="3" id="KW-0472">Membrane</keyword>
<name>A0A0P0UQL3_9GAMM</name>
<dbReference type="Pfam" id="PF00263">
    <property type="entry name" value="Secretin"/>
    <property type="match status" value="1"/>
</dbReference>
<evidence type="ECO:0000256" key="2">
    <source>
        <dbReference type="ARBA" id="ARBA00022729"/>
    </source>
</evidence>
<dbReference type="PRINTS" id="PR01032">
    <property type="entry name" value="PHAGEIV"/>
</dbReference>
<dbReference type="RefSeq" id="WP_066043107.1">
    <property type="nucleotide sequence ID" value="NZ_AP013042.1"/>
</dbReference>
<dbReference type="InterPro" id="IPR004846">
    <property type="entry name" value="T2SS/T3SS_dom"/>
</dbReference>
<evidence type="ECO:0000256" key="5">
    <source>
        <dbReference type="SAM" id="SignalP"/>
    </source>
</evidence>
<dbReference type="PROSITE" id="PS51257">
    <property type="entry name" value="PROKAR_LIPOPROTEIN"/>
    <property type="match status" value="1"/>
</dbReference>
<feature type="domain" description="Type II/III secretion system secretin-like" evidence="6">
    <location>
        <begin position="504"/>
        <end position="666"/>
    </location>
</feature>
<dbReference type="STRING" id="1303921.BSEPE_0311"/>
<dbReference type="PANTHER" id="PTHR30332">
    <property type="entry name" value="PROBABLE GENERAL SECRETION PATHWAY PROTEIN D"/>
    <property type="match status" value="1"/>
</dbReference>
<reference evidence="7 8" key="2">
    <citation type="journal article" date="2016" name="ISME J.">
        <title>Heterogeneous composition of key metabolic gene clusters in a vent mussel symbiont population.</title>
        <authorList>
            <person name="Ikuta T."/>
            <person name="Takaki Y."/>
            <person name="Nagai Y."/>
            <person name="Shimamura S."/>
            <person name="Tsuda M."/>
            <person name="Kawagucci S."/>
            <person name="Aoki Y."/>
            <person name="Inoue K."/>
            <person name="Teruya M."/>
            <person name="Satou K."/>
            <person name="Teruya K."/>
            <person name="Shimoji M."/>
            <person name="Tamotsu H."/>
            <person name="Hirano T."/>
            <person name="Maruyama T."/>
            <person name="Yoshida T."/>
        </authorList>
    </citation>
    <scope>NUCLEOTIDE SEQUENCE [LARGE SCALE GENOMIC DNA]</scope>
    <source>
        <strain evidence="7 8">Myojin Knoll</strain>
    </source>
</reference>
<evidence type="ECO:0000256" key="3">
    <source>
        <dbReference type="ARBA" id="ARBA00023136"/>
    </source>
</evidence>
<evidence type="ECO:0000259" key="6">
    <source>
        <dbReference type="Pfam" id="PF00263"/>
    </source>
</evidence>
<dbReference type="KEGG" id="ebh:BSEPE_0311"/>
<dbReference type="GO" id="GO:0009306">
    <property type="term" value="P:protein secretion"/>
    <property type="evidence" value="ECO:0007669"/>
    <property type="project" value="InterPro"/>
</dbReference>
<protein>
    <recommendedName>
        <fullName evidence="6">Type II/III secretion system secretin-like domain-containing protein</fullName>
    </recommendedName>
</protein>
<feature type="chain" id="PRO_5006056006" description="Type II/III secretion system secretin-like domain-containing protein" evidence="5">
    <location>
        <begin position="24"/>
        <end position="712"/>
    </location>
</feature>
<comment type="subcellular location">
    <subcellularLocation>
        <location evidence="1">Membrane</location>
    </subcellularLocation>
</comment>
<dbReference type="GO" id="GO:0015627">
    <property type="term" value="C:type II protein secretion system complex"/>
    <property type="evidence" value="ECO:0007669"/>
    <property type="project" value="TreeGrafter"/>
</dbReference>
<evidence type="ECO:0000256" key="4">
    <source>
        <dbReference type="RuleBase" id="RU004003"/>
    </source>
</evidence>
<organism evidence="7 8">
    <name type="scientific">endosymbiont of Bathymodiolus septemdierum str. Myojin knoll</name>
    <dbReference type="NCBI Taxonomy" id="1303921"/>
    <lineage>
        <taxon>Bacteria</taxon>
        <taxon>Pseudomonadati</taxon>
        <taxon>Pseudomonadota</taxon>
        <taxon>Gammaproteobacteria</taxon>
        <taxon>sulfur-oxidizing symbionts</taxon>
    </lineage>
</organism>
<gene>
    <name evidence="7" type="ORF">BSEPE_0311</name>
</gene>
<dbReference type="EMBL" id="AP013042">
    <property type="protein sequence ID" value="BAS67325.1"/>
    <property type="molecule type" value="Genomic_DNA"/>
</dbReference>
<keyword evidence="8" id="KW-1185">Reference proteome</keyword>
<dbReference type="GO" id="GO:0016020">
    <property type="term" value="C:membrane"/>
    <property type="evidence" value="ECO:0007669"/>
    <property type="project" value="UniProtKB-SubCell"/>
</dbReference>
<evidence type="ECO:0000256" key="1">
    <source>
        <dbReference type="ARBA" id="ARBA00004370"/>
    </source>
</evidence>
<accession>A0A0P0UQL3</accession>
<dbReference type="InterPro" id="IPR050810">
    <property type="entry name" value="Bact_Secretion_Sys_Channel"/>
</dbReference>
<reference evidence="7 8" key="1">
    <citation type="journal article" date="2000" name="Mar. Ecol. Prog. Ser.">
        <title>Phylogenetic characterization of endosymbionts in three hydrothermal vent mussels: influence on host distributions.</title>
        <authorList>
            <person name="Fujiwara Y."/>
            <person name="Takai K."/>
            <person name="Uematsu K."/>
            <person name="Tsuchida S."/>
            <person name="Hunt J.C."/>
            <person name="Hashimoto J."/>
        </authorList>
    </citation>
    <scope>NUCLEOTIDE SEQUENCE [LARGE SCALE GENOMIC DNA]</scope>
    <source>
        <strain evidence="7 8">Myojin Knoll</strain>
    </source>
</reference>